<dbReference type="EMBL" id="UGRU01000001">
    <property type="protein sequence ID" value="SUA44888.1"/>
    <property type="molecule type" value="Genomic_DNA"/>
</dbReference>
<feature type="compositionally biased region" description="Basic and acidic residues" evidence="1">
    <location>
        <begin position="1"/>
        <end position="15"/>
    </location>
</feature>
<feature type="transmembrane region" description="Helical" evidence="2">
    <location>
        <begin position="146"/>
        <end position="167"/>
    </location>
</feature>
<feature type="transmembrane region" description="Helical" evidence="2">
    <location>
        <begin position="114"/>
        <end position="134"/>
    </location>
</feature>
<feature type="region of interest" description="Disordered" evidence="1">
    <location>
        <begin position="1"/>
        <end position="43"/>
    </location>
</feature>
<accession>A0A378WUJ7</accession>
<dbReference type="AlphaFoldDB" id="A0A378WUJ7"/>
<sequence length="251" mass="28609">MHAKSESGEVGELRKGSASSRLDIDDNGHRRGDGDVRQRGHELPRVGDLEQRWSTSCSANPPRWRCHRFPVVRNRIRVPRTGYDMRNQEVPIPKNATVRSHLRGLRQLRPVRRLVFLESAAGLLLGVVTLPQSYPSVGETPMWAQLLGLSVLMTTLGANLCLWYRVVAAGVGSRWRYYTPALSAEQRLHQFILDERRLRMAAVTYTAASCVLVPLPPAWRWFWFVLTLSTMALTTVSLCRIWRDEVRQPSQ</sequence>
<keyword evidence="2" id="KW-1133">Transmembrane helix</keyword>
<reference evidence="3 4" key="1">
    <citation type="submission" date="2018-06" db="EMBL/GenBank/DDBJ databases">
        <authorList>
            <consortium name="Pathogen Informatics"/>
            <person name="Doyle S."/>
        </authorList>
    </citation>
    <scope>NUCLEOTIDE SEQUENCE [LARGE SCALE GENOMIC DNA]</scope>
    <source>
        <strain evidence="3 4">NCTC13184</strain>
    </source>
</reference>
<keyword evidence="2" id="KW-0472">Membrane</keyword>
<evidence type="ECO:0000256" key="1">
    <source>
        <dbReference type="SAM" id="MobiDB-lite"/>
    </source>
</evidence>
<name>A0A378WUJ7_9NOCA</name>
<proteinExistence type="predicted"/>
<protein>
    <submittedName>
        <fullName evidence="3">Uncharacterized protein</fullName>
    </submittedName>
</protein>
<evidence type="ECO:0000256" key="2">
    <source>
        <dbReference type="SAM" id="Phobius"/>
    </source>
</evidence>
<evidence type="ECO:0000313" key="3">
    <source>
        <dbReference type="EMBL" id="SUA44888.1"/>
    </source>
</evidence>
<dbReference type="Proteomes" id="UP000255082">
    <property type="component" value="Unassembled WGS sequence"/>
</dbReference>
<evidence type="ECO:0000313" key="4">
    <source>
        <dbReference type="Proteomes" id="UP000255082"/>
    </source>
</evidence>
<organism evidence="3 4">
    <name type="scientific">Nocardia africana</name>
    <dbReference type="NCBI Taxonomy" id="134964"/>
    <lineage>
        <taxon>Bacteria</taxon>
        <taxon>Bacillati</taxon>
        <taxon>Actinomycetota</taxon>
        <taxon>Actinomycetes</taxon>
        <taxon>Mycobacteriales</taxon>
        <taxon>Nocardiaceae</taxon>
        <taxon>Nocardia</taxon>
    </lineage>
</organism>
<keyword evidence="2" id="KW-0812">Transmembrane</keyword>
<gene>
    <name evidence="3" type="ORF">NCTC13184_03410</name>
</gene>
<feature type="transmembrane region" description="Helical" evidence="2">
    <location>
        <begin position="198"/>
        <end position="215"/>
    </location>
</feature>
<feature type="compositionally biased region" description="Basic and acidic residues" evidence="1">
    <location>
        <begin position="22"/>
        <end position="43"/>
    </location>
</feature>